<gene>
    <name evidence="1" type="ORF">DPMN_143785</name>
</gene>
<comment type="caution">
    <text evidence="1">The sequence shown here is derived from an EMBL/GenBank/DDBJ whole genome shotgun (WGS) entry which is preliminary data.</text>
</comment>
<accession>A0A9D4GH10</accession>
<organism evidence="1 2">
    <name type="scientific">Dreissena polymorpha</name>
    <name type="common">Zebra mussel</name>
    <name type="synonym">Mytilus polymorpha</name>
    <dbReference type="NCBI Taxonomy" id="45954"/>
    <lineage>
        <taxon>Eukaryota</taxon>
        <taxon>Metazoa</taxon>
        <taxon>Spiralia</taxon>
        <taxon>Lophotrochozoa</taxon>
        <taxon>Mollusca</taxon>
        <taxon>Bivalvia</taxon>
        <taxon>Autobranchia</taxon>
        <taxon>Heteroconchia</taxon>
        <taxon>Euheterodonta</taxon>
        <taxon>Imparidentia</taxon>
        <taxon>Neoheterodontei</taxon>
        <taxon>Myida</taxon>
        <taxon>Dreissenoidea</taxon>
        <taxon>Dreissenidae</taxon>
        <taxon>Dreissena</taxon>
    </lineage>
</organism>
<dbReference type="EMBL" id="JAIWYP010000006">
    <property type="protein sequence ID" value="KAH3815263.1"/>
    <property type="molecule type" value="Genomic_DNA"/>
</dbReference>
<protein>
    <submittedName>
        <fullName evidence="1">Uncharacterized protein</fullName>
    </submittedName>
</protein>
<keyword evidence="2" id="KW-1185">Reference proteome</keyword>
<proteinExistence type="predicted"/>
<dbReference type="Proteomes" id="UP000828390">
    <property type="component" value="Unassembled WGS sequence"/>
</dbReference>
<reference evidence="1" key="2">
    <citation type="submission" date="2020-11" db="EMBL/GenBank/DDBJ databases">
        <authorList>
            <person name="McCartney M.A."/>
            <person name="Auch B."/>
            <person name="Kono T."/>
            <person name="Mallez S."/>
            <person name="Becker A."/>
            <person name="Gohl D.M."/>
            <person name="Silverstein K.A.T."/>
            <person name="Koren S."/>
            <person name="Bechman K.B."/>
            <person name="Herman A."/>
            <person name="Abrahante J.E."/>
            <person name="Garbe J."/>
        </authorList>
    </citation>
    <scope>NUCLEOTIDE SEQUENCE</scope>
    <source>
        <strain evidence="1">Duluth1</strain>
        <tissue evidence="1">Whole animal</tissue>
    </source>
</reference>
<evidence type="ECO:0000313" key="1">
    <source>
        <dbReference type="EMBL" id="KAH3815263.1"/>
    </source>
</evidence>
<name>A0A9D4GH10_DREPO</name>
<dbReference type="AlphaFoldDB" id="A0A9D4GH10"/>
<sequence length="100" mass="11340">MYPQLGSDLYSTTLNILVLPRQYDGSGTGYIRWSSPRHDMTSSNLIPNHFVPVVNTTVSSSGSLIKEMFEEDKEMFEEDYEMILLDSNTLSGILKDLNDE</sequence>
<evidence type="ECO:0000313" key="2">
    <source>
        <dbReference type="Proteomes" id="UP000828390"/>
    </source>
</evidence>
<reference evidence="1" key="1">
    <citation type="journal article" date="2019" name="bioRxiv">
        <title>The Genome of the Zebra Mussel, Dreissena polymorpha: A Resource for Invasive Species Research.</title>
        <authorList>
            <person name="McCartney M.A."/>
            <person name="Auch B."/>
            <person name="Kono T."/>
            <person name="Mallez S."/>
            <person name="Zhang Y."/>
            <person name="Obille A."/>
            <person name="Becker A."/>
            <person name="Abrahante J.E."/>
            <person name="Garbe J."/>
            <person name="Badalamenti J.P."/>
            <person name="Herman A."/>
            <person name="Mangelson H."/>
            <person name="Liachko I."/>
            <person name="Sullivan S."/>
            <person name="Sone E.D."/>
            <person name="Koren S."/>
            <person name="Silverstein K.A.T."/>
            <person name="Beckman K.B."/>
            <person name="Gohl D.M."/>
        </authorList>
    </citation>
    <scope>NUCLEOTIDE SEQUENCE</scope>
    <source>
        <strain evidence="1">Duluth1</strain>
        <tissue evidence="1">Whole animal</tissue>
    </source>
</reference>